<reference evidence="1" key="1">
    <citation type="submission" date="2019-08" db="EMBL/GenBank/DDBJ databases">
        <authorList>
            <person name="Kucharzyk K."/>
            <person name="Murdoch R.W."/>
            <person name="Higgins S."/>
            <person name="Loffler F."/>
        </authorList>
    </citation>
    <scope>NUCLEOTIDE SEQUENCE</scope>
</reference>
<organism evidence="1">
    <name type="scientific">bioreactor metagenome</name>
    <dbReference type="NCBI Taxonomy" id="1076179"/>
    <lineage>
        <taxon>unclassified sequences</taxon>
        <taxon>metagenomes</taxon>
        <taxon>ecological metagenomes</taxon>
    </lineage>
</organism>
<proteinExistence type="predicted"/>
<comment type="caution">
    <text evidence="1">The sequence shown here is derived from an EMBL/GenBank/DDBJ whole genome shotgun (WGS) entry which is preliminary data.</text>
</comment>
<gene>
    <name evidence="1" type="ORF">SDC9_208590</name>
</gene>
<accession>A0A645JC02</accession>
<evidence type="ECO:0000313" key="1">
    <source>
        <dbReference type="EMBL" id="MPN60857.1"/>
    </source>
</evidence>
<dbReference type="EMBL" id="VSSQ01136646">
    <property type="protein sequence ID" value="MPN60857.1"/>
    <property type="molecule type" value="Genomic_DNA"/>
</dbReference>
<protein>
    <submittedName>
        <fullName evidence="1">Uncharacterized protein</fullName>
    </submittedName>
</protein>
<name>A0A645JC02_9ZZZZ</name>
<dbReference type="AlphaFoldDB" id="A0A645JC02"/>
<sequence>MMKTAKTMASQKAVLREPKMPKSDFSFIRSGFYVSSIDRKWISVVDTFLTAGLKLTRMVGIRTITHAFFVSR</sequence>